<feature type="domain" description="EML-like second beta-propeller" evidence="6">
    <location>
        <begin position="1054"/>
        <end position="1298"/>
    </location>
</feature>
<feature type="repeat" description="WD" evidence="3">
    <location>
        <begin position="383"/>
        <end position="415"/>
    </location>
</feature>
<dbReference type="Proteomes" id="UP000700334">
    <property type="component" value="Unassembled WGS sequence"/>
</dbReference>
<dbReference type="FunFam" id="2.130.10.10:FF:000042">
    <property type="entry name" value="echinoderm microtubule-associated protein-like 6 isoform X1"/>
    <property type="match status" value="1"/>
</dbReference>
<feature type="domain" description="EML-like second beta-propeller" evidence="6">
    <location>
        <begin position="1664"/>
        <end position="1927"/>
    </location>
</feature>
<feature type="non-terminal residue" evidence="7">
    <location>
        <position position="1977"/>
    </location>
</feature>
<dbReference type="Pfam" id="PF23409">
    <property type="entry name" value="Beta-prop_EML"/>
    <property type="match status" value="3"/>
</dbReference>
<dbReference type="SUPFAM" id="SSF50978">
    <property type="entry name" value="WD40 repeat-like"/>
    <property type="match status" value="6"/>
</dbReference>
<dbReference type="InterPro" id="IPR001680">
    <property type="entry name" value="WD40_rpt"/>
</dbReference>
<dbReference type="InterPro" id="IPR015943">
    <property type="entry name" value="WD40/YVTN_repeat-like_dom_sf"/>
</dbReference>
<evidence type="ECO:0000259" key="5">
    <source>
        <dbReference type="Pfam" id="PF23409"/>
    </source>
</evidence>
<dbReference type="PROSITE" id="PS00678">
    <property type="entry name" value="WD_REPEATS_1"/>
    <property type="match status" value="1"/>
</dbReference>
<evidence type="ECO:0000256" key="1">
    <source>
        <dbReference type="ARBA" id="ARBA00022574"/>
    </source>
</evidence>
<feature type="region of interest" description="Disordered" evidence="4">
    <location>
        <begin position="1358"/>
        <end position="1387"/>
    </location>
</feature>
<feature type="region of interest" description="Disordered" evidence="4">
    <location>
        <begin position="705"/>
        <end position="726"/>
    </location>
</feature>
<dbReference type="FunFam" id="2.130.10.10:FF:000040">
    <property type="entry name" value="echinoderm microtubule-associated protein-like 6 isoform X1"/>
    <property type="match status" value="1"/>
</dbReference>
<feature type="repeat" description="WD" evidence="3">
    <location>
        <begin position="286"/>
        <end position="317"/>
    </location>
</feature>
<evidence type="ECO:0000256" key="2">
    <source>
        <dbReference type="ARBA" id="ARBA00022737"/>
    </source>
</evidence>
<keyword evidence="8" id="KW-1185">Reference proteome</keyword>
<feature type="region of interest" description="Disordered" evidence="4">
    <location>
        <begin position="662"/>
        <end position="686"/>
    </location>
</feature>
<feature type="compositionally biased region" description="Basic and acidic residues" evidence="4">
    <location>
        <begin position="1954"/>
        <end position="1965"/>
    </location>
</feature>
<dbReference type="Gene3D" id="2.130.10.10">
    <property type="entry name" value="YVTN repeat-like/Quinoprotein amine dehydrogenase"/>
    <property type="match status" value="6"/>
</dbReference>
<evidence type="ECO:0000313" key="7">
    <source>
        <dbReference type="EMBL" id="KAG8514388.1"/>
    </source>
</evidence>
<dbReference type="OrthoDB" id="47802at2759"/>
<dbReference type="FunFam" id="2.130.10.10:FF:000024">
    <property type="entry name" value="Putative echinoderm microtubule-associated protein-like 6"/>
    <property type="match status" value="1"/>
</dbReference>
<feature type="compositionally biased region" description="Low complexity" evidence="4">
    <location>
        <begin position="23"/>
        <end position="33"/>
    </location>
</feature>
<evidence type="ECO:0000313" key="8">
    <source>
        <dbReference type="Proteomes" id="UP000700334"/>
    </source>
</evidence>
<evidence type="ECO:0000256" key="4">
    <source>
        <dbReference type="SAM" id="MobiDB-lite"/>
    </source>
</evidence>
<feature type="compositionally biased region" description="Basic and acidic residues" evidence="4">
    <location>
        <begin position="1358"/>
        <end position="1369"/>
    </location>
</feature>
<feature type="region of interest" description="Disordered" evidence="4">
    <location>
        <begin position="1952"/>
        <end position="1977"/>
    </location>
</feature>
<feature type="repeat" description="WD" evidence="3">
    <location>
        <begin position="1664"/>
        <end position="1698"/>
    </location>
</feature>
<dbReference type="GO" id="GO:0005929">
    <property type="term" value="C:cilium"/>
    <property type="evidence" value="ECO:0007669"/>
    <property type="project" value="UniProtKB-ARBA"/>
</dbReference>
<gene>
    <name evidence="7" type="ORF">J0S82_003264</name>
</gene>
<proteinExistence type="predicted"/>
<feature type="domain" description="EML-like second beta-propeller" evidence="6">
    <location>
        <begin position="381"/>
        <end position="645"/>
    </location>
</feature>
<dbReference type="PROSITE" id="PS50082">
    <property type="entry name" value="WD_REPEATS_2"/>
    <property type="match status" value="5"/>
</dbReference>
<dbReference type="InterPro" id="IPR036322">
    <property type="entry name" value="WD40_repeat_dom_sf"/>
</dbReference>
<organism evidence="7 8">
    <name type="scientific">Galemys pyrenaicus</name>
    <name type="common">Iberian desman</name>
    <name type="synonym">Pyrenean desman</name>
    <dbReference type="NCBI Taxonomy" id="202257"/>
    <lineage>
        <taxon>Eukaryota</taxon>
        <taxon>Metazoa</taxon>
        <taxon>Chordata</taxon>
        <taxon>Craniata</taxon>
        <taxon>Vertebrata</taxon>
        <taxon>Euteleostomi</taxon>
        <taxon>Mammalia</taxon>
        <taxon>Eutheria</taxon>
        <taxon>Laurasiatheria</taxon>
        <taxon>Eulipotyphla</taxon>
        <taxon>Talpidae</taxon>
        <taxon>Galemys</taxon>
    </lineage>
</organism>
<dbReference type="Pfam" id="PF23414">
    <property type="entry name" value="Beta-prop_EML_2"/>
    <property type="match status" value="3"/>
</dbReference>
<accession>A0A8J6DQ67</accession>
<dbReference type="InterPro" id="IPR005108">
    <property type="entry name" value="HELP"/>
</dbReference>
<name>A0A8J6DQ67_GALPY</name>
<feature type="compositionally biased region" description="Polar residues" evidence="4">
    <location>
        <begin position="1966"/>
        <end position="1977"/>
    </location>
</feature>
<feature type="domain" description="EML-like first beta-propeller" evidence="5">
    <location>
        <begin position="772"/>
        <end position="1035"/>
    </location>
</feature>
<dbReference type="PANTHER" id="PTHR13720">
    <property type="entry name" value="WD-40 REPEAT PROTEIN"/>
    <property type="match status" value="1"/>
</dbReference>
<comment type="caution">
    <text evidence="7">The sequence shown here is derived from an EMBL/GenBank/DDBJ whole genome shotgun (WGS) entry which is preliminary data.</text>
</comment>
<dbReference type="EMBL" id="JAGFMF010011747">
    <property type="protein sequence ID" value="KAG8514388.1"/>
    <property type="molecule type" value="Genomic_DNA"/>
</dbReference>
<feature type="region of interest" description="Disordered" evidence="4">
    <location>
        <begin position="1"/>
        <end position="56"/>
    </location>
</feature>
<dbReference type="InterPro" id="IPR055439">
    <property type="entry name" value="Beta-prop_EML_1st"/>
</dbReference>
<feature type="compositionally biased region" description="Low complexity" evidence="4">
    <location>
        <begin position="43"/>
        <end position="52"/>
    </location>
</feature>
<dbReference type="FunFam" id="2.130.10.10:FF:000044">
    <property type="entry name" value="echinoderm microtubule-associated protein-like 6 isoform X1"/>
    <property type="match status" value="1"/>
</dbReference>
<evidence type="ECO:0000259" key="6">
    <source>
        <dbReference type="Pfam" id="PF23414"/>
    </source>
</evidence>
<dbReference type="InterPro" id="IPR019775">
    <property type="entry name" value="WD40_repeat_CS"/>
</dbReference>
<feature type="repeat" description="WD" evidence="3">
    <location>
        <begin position="1265"/>
        <end position="1297"/>
    </location>
</feature>
<keyword evidence="1 3" id="KW-0853">WD repeat</keyword>
<feature type="compositionally biased region" description="Basic and acidic residues" evidence="4">
    <location>
        <begin position="705"/>
        <end position="724"/>
    </location>
</feature>
<feature type="domain" description="EML-like first beta-propeller" evidence="5">
    <location>
        <begin position="1471"/>
        <end position="1644"/>
    </location>
</feature>
<feature type="repeat" description="WD" evidence="3">
    <location>
        <begin position="952"/>
        <end position="982"/>
    </location>
</feature>
<sequence length="1977" mass="219428">GGGGEQRHAPPGRGVEDAAGGKSRPPAGGLSSPGRRRLPPPRARAGAAGGRPDMAARSAPSCHLRLEWVYGYRGHQCRNNLYYTAAKEIVYFVAGVGVVYSPREHRQKFYRGHSDDIISLALHPERVLVATGQVGKEPYICVWDSYTVQTISVLKDVHTHGIACLAFDLDGQRLVSVGLDSKNAVCVWDWKRGKMLSMAPGHTDRIFDISWDLYQPNKLVSCGVKHIKFWSLCGNALTPKRGVFGKTGDLQTILCLACARDELTYSGALNGDIYVWKGINLIRTIQGAHTAGIFSMNACEEGFATGGRDGCIRLWDLTFKPITVIDLRETDQGYKGLSVRSVCWRGDHILVGTQDSEIFEIVVHERNKPFLIMQGHCEGELWALAVHPTKPLAVTGSDDRSVRIWSLVDHALIARCNMEEPIRCAAVNVDGIHLALGMKDGSFTVLRVRDMTEVVHIKDRKEAIHELKYSPDGTYLAVGCNDSSVDIYGVAQRYKKLGECVGSLSFITHLDWSSDSKYLQTNDGHGKRLFYRMPGGKEVTNKEEIKCVHWASWTCVSGLEVNGIWPKYSDINDINSVDGNYIGQVLVTADDYGIVKLFRYPCLRKGAKFKKYIGHSAHVTNVRWSHDYQWVVSIGGADHSVFQWKFIPERKLKDALHIAPQESLADSNSDDSDSDLSDVPELDSEIEQETQLTYRRQVYKEDLPQLKEQCKEKQKGGTSKRKEQAPGNSIRLHFVHGYRGYDCRSNLFYTQIGEIVYHVAAVGVIYNRQQNTQRFYLGHDDDILCLAIHPLKDYVATGQVGRDPSIHIWDTETIKPLSILRGYHQYGVCAVDFSADGKRLASVGIDDSHSIVLWDWKKGEKLSIARGSKDKIFVVKMNPYVPDKLITVGIKHMKFWRRAGGGLIGRKGYVGTLGKNDTMMCAVYGWTEEMAFSGTSTGDVCIWRDVFLVKTVKAHDGPVFSMHALEKGFVTGGKDGVVALWDDSFERCLKTYAIKRAALAPGSKGLLLEDNPSIRAISLGHGHILVGTKNGEILEVDKSGPITLLVQGHMEGEVWGLATHPYLPICATVSDDKTLRIWDLSPSHCMLAVRKLKKGGRCCCFSPDGKALAVGLNDGSFLMANADTLEDLVSFHHRKDIISDIRFSPGSGKYLAVASHDSFIDIYNVLSRKLLQVNTGAKEQLFFEAPRGKKQTIPSVEVEKIGWASWTGVLGLCSEGIWPVIGEVTDITASCLTSDKMVLATGDDLGFVKLFRYPAKGKLGKCKRYVAHSTHVTNVRWTYDDSMLVTLGGADMSLMVWTNEMEGYRETKLCDSEESDIDSEEDGAGYDSDVTRENEINYTIRALSTNIRPMFGIKPHLQQKEPSIDERPPVSRAPPQPEKLQTNNVGKKKRPIEDLVLELVFGYRGKDCRNNVHYLNDGDDIIYHTASVGVLHNVATGTQSFYQEHNDDILCLTVNQHPKFINIVATGQVGAKIASRAGHNQRIFLAEFRPDSDSQFVSVGVKHVKFWTLAGRALLSKKGLLSTLEDARMQTMLAVAFGANNLTFTGTISGDVCVWKGHILCRIVARAHNGPVFAMYTTLRDGLIVTGGKERPSKEGGAVKLWDQELRRCRAFKLETGQVTDCVRSVCRGKGKILVGTRNAEIIEVGEKNAACNILVNGHVDGPIWGLATHPSRDFFLSAAEDGTVRLWDIADKKMLNKVNLGHAARTVCYSPEGDLVAIGMKNGEFIILLVSSLKIWGKKRDRRCAIHDIRFSPDSRFLAVGSSENSVDFYDLTLGPALNRISYCKDIPSFVIQMDFSADSRYLQVSTGCYKRHVYEVPSGKHLTDQAAIDRITWATWTSILGDEVMGIWSRHAEKADVNCACVSHSGISLVTGDDFGMVKLFDFPCPEKFAKHKRFLGHSPHVTNIRFTSGDRHAVSAGGDDCRLFICLEMCTHASLKDIDAEKTAQINNSLDRPELQKREKNNRNQTLHGQVVLT</sequence>
<protein>
    <submittedName>
        <fullName evidence="7">Echinoderm microtubule-associated protein-like 5</fullName>
    </submittedName>
</protein>
<reference evidence="7" key="1">
    <citation type="journal article" date="2021" name="Evol. Appl.">
        <title>The genome of the Pyrenean desman and the effects of bottlenecks and inbreeding on the genomic landscape of an endangered species.</title>
        <authorList>
            <person name="Escoda L."/>
            <person name="Castresana J."/>
        </authorList>
    </citation>
    <scope>NUCLEOTIDE SEQUENCE</scope>
    <source>
        <strain evidence="7">IBE-C5619</strain>
    </source>
</reference>
<dbReference type="InterPro" id="IPR050630">
    <property type="entry name" value="WD_repeat_EMAP"/>
</dbReference>
<dbReference type="InterPro" id="IPR055442">
    <property type="entry name" value="Beta-prop_EML-like_2nd"/>
</dbReference>
<keyword evidence="2" id="KW-0677">Repeat</keyword>
<dbReference type="Pfam" id="PF03451">
    <property type="entry name" value="HELP"/>
    <property type="match status" value="3"/>
</dbReference>
<feature type="domain" description="EML-like first beta-propeller" evidence="5">
    <location>
        <begin position="106"/>
        <end position="360"/>
    </location>
</feature>
<evidence type="ECO:0000256" key="3">
    <source>
        <dbReference type="PROSITE-ProRule" id="PRU00221"/>
    </source>
</evidence>
<dbReference type="GO" id="GO:0005874">
    <property type="term" value="C:microtubule"/>
    <property type="evidence" value="ECO:0007669"/>
    <property type="project" value="UniProtKB-KW"/>
</dbReference>
<dbReference type="SMART" id="SM00320">
    <property type="entry name" value="WD40"/>
    <property type="match status" value="25"/>
</dbReference>
<feature type="compositionally biased region" description="Acidic residues" evidence="4">
    <location>
        <begin position="668"/>
        <end position="686"/>
    </location>
</feature>
<dbReference type="PANTHER" id="PTHR13720:SF16">
    <property type="entry name" value="ECHINODERM MICROTUBULE-ASSOCIATED PROTEIN-LIKE 5"/>
    <property type="match status" value="1"/>
</dbReference>